<evidence type="ECO:0008006" key="3">
    <source>
        <dbReference type="Google" id="ProtNLM"/>
    </source>
</evidence>
<evidence type="ECO:0000313" key="1">
    <source>
        <dbReference type="EMBL" id="KAK0546525.1"/>
    </source>
</evidence>
<accession>A0AAN6JW79</accession>
<evidence type="ECO:0000313" key="2">
    <source>
        <dbReference type="Proteomes" id="UP001176517"/>
    </source>
</evidence>
<protein>
    <recommendedName>
        <fullName evidence="3">F-box domain-containing protein</fullName>
    </recommendedName>
</protein>
<organism evidence="1 2">
    <name type="scientific">Tilletia horrida</name>
    <dbReference type="NCBI Taxonomy" id="155126"/>
    <lineage>
        <taxon>Eukaryota</taxon>
        <taxon>Fungi</taxon>
        <taxon>Dikarya</taxon>
        <taxon>Basidiomycota</taxon>
        <taxon>Ustilaginomycotina</taxon>
        <taxon>Exobasidiomycetes</taxon>
        <taxon>Tilletiales</taxon>
        <taxon>Tilletiaceae</taxon>
        <taxon>Tilletia</taxon>
    </lineage>
</organism>
<keyword evidence="2" id="KW-1185">Reference proteome</keyword>
<sequence length="429" mass="49026">MVELPTEIWYHVIRAASESERSCVWMHGPLDHPAVALSQTCKTLRGLAAPFLWRDVTVTNYTEEVLVCVWRDVTVTSYVKEVLVRLKKLTISLKDPLAKKTIQRLHLDLGGHFWFGIFERSAIAFRNPTWDPRYTEYLTLMTQLGKALAESPLAELRLDARSLHPSDGFIRAISQGCSELQHIHLVYDEVAMPWGMKWHGITINGSDPLHLLSQVRSATIGMGDFLDPDQMRTSDAFNHLDLDKEYNIPYLISWLRGNLPGSSSGRNHDDNALVNLKTNAPFLYRCRALIPAWARFNLIQEMVEMESKGQGGCLPYSERDLLKSQYREMETDIRYARAAMALRPSLDRLVEGRQSGDVTAAEVVRMIRMQDVFVPWRSEFFPRTQLGDTTYDASLALAEEILHHWRKSEGSRRADPGPCERWLTGSWPV</sequence>
<reference evidence="1" key="1">
    <citation type="journal article" date="2023" name="PhytoFront">
        <title>Draft Genome Resources of Seven Strains of Tilletia horrida, Causal Agent of Kernel Smut of Rice.</title>
        <authorList>
            <person name="Khanal S."/>
            <person name="Antony Babu S."/>
            <person name="Zhou X.G."/>
        </authorList>
    </citation>
    <scope>NUCLEOTIDE SEQUENCE</scope>
    <source>
        <strain evidence="1">TX6</strain>
    </source>
</reference>
<dbReference type="EMBL" id="JAPDMZ010000189">
    <property type="protein sequence ID" value="KAK0546525.1"/>
    <property type="molecule type" value="Genomic_DNA"/>
</dbReference>
<comment type="caution">
    <text evidence="1">The sequence shown here is derived from an EMBL/GenBank/DDBJ whole genome shotgun (WGS) entry which is preliminary data.</text>
</comment>
<proteinExistence type="predicted"/>
<dbReference type="Proteomes" id="UP001176517">
    <property type="component" value="Unassembled WGS sequence"/>
</dbReference>
<name>A0AAN6JW79_9BASI</name>
<dbReference type="AlphaFoldDB" id="A0AAN6JW79"/>
<gene>
    <name evidence="1" type="ORF">OC846_005219</name>
</gene>